<sequence>MLLRAFSMLVVSAKSSLVIQRLLFTRQAEPKSDIELTLNLNRSLVLGFSSID</sequence>
<evidence type="ECO:0000313" key="2">
    <source>
        <dbReference type="Proteomes" id="UP000315724"/>
    </source>
</evidence>
<dbReference type="Proteomes" id="UP000315724">
    <property type="component" value="Chromosome"/>
</dbReference>
<protein>
    <submittedName>
        <fullName evidence="1">Uncharacterized protein</fullName>
    </submittedName>
</protein>
<dbReference type="EMBL" id="CP036267">
    <property type="protein sequence ID" value="QDT31780.1"/>
    <property type="molecule type" value="Genomic_DNA"/>
</dbReference>
<accession>A0A517QJG0</accession>
<evidence type="ECO:0000313" key="1">
    <source>
        <dbReference type="EMBL" id="QDT31780.1"/>
    </source>
</evidence>
<name>A0A517QJG0_9PLAN</name>
<dbReference type="AlphaFoldDB" id="A0A517QJG0"/>
<reference evidence="1 2" key="1">
    <citation type="submission" date="2019-02" db="EMBL/GenBank/DDBJ databases">
        <title>Deep-cultivation of Planctomycetes and their phenomic and genomic characterization uncovers novel biology.</title>
        <authorList>
            <person name="Wiegand S."/>
            <person name="Jogler M."/>
            <person name="Boedeker C."/>
            <person name="Pinto D."/>
            <person name="Vollmers J."/>
            <person name="Rivas-Marin E."/>
            <person name="Kohn T."/>
            <person name="Peeters S.H."/>
            <person name="Heuer A."/>
            <person name="Rast P."/>
            <person name="Oberbeckmann S."/>
            <person name="Bunk B."/>
            <person name="Jeske O."/>
            <person name="Meyerdierks A."/>
            <person name="Storesund J.E."/>
            <person name="Kallscheuer N."/>
            <person name="Luecker S."/>
            <person name="Lage O.M."/>
            <person name="Pohl T."/>
            <person name="Merkel B.J."/>
            <person name="Hornburger P."/>
            <person name="Mueller R.-W."/>
            <person name="Bruemmer F."/>
            <person name="Labrenz M."/>
            <person name="Spormann A.M."/>
            <person name="Op den Camp H."/>
            <person name="Overmann J."/>
            <person name="Amann R."/>
            <person name="Jetten M.S.M."/>
            <person name="Mascher T."/>
            <person name="Medema M.H."/>
            <person name="Devos D.P."/>
            <person name="Kaster A.-K."/>
            <person name="Ovreas L."/>
            <person name="Rohde M."/>
            <person name="Galperin M.Y."/>
            <person name="Jogler C."/>
        </authorList>
    </citation>
    <scope>NUCLEOTIDE SEQUENCE [LARGE SCALE GENOMIC DNA]</scope>
    <source>
        <strain evidence="1 2">Mal48</strain>
    </source>
</reference>
<keyword evidence="2" id="KW-1185">Reference proteome</keyword>
<proteinExistence type="predicted"/>
<organism evidence="1 2">
    <name type="scientific">Thalassoglobus polymorphus</name>
    <dbReference type="NCBI Taxonomy" id="2527994"/>
    <lineage>
        <taxon>Bacteria</taxon>
        <taxon>Pseudomonadati</taxon>
        <taxon>Planctomycetota</taxon>
        <taxon>Planctomycetia</taxon>
        <taxon>Planctomycetales</taxon>
        <taxon>Planctomycetaceae</taxon>
        <taxon>Thalassoglobus</taxon>
    </lineage>
</organism>
<dbReference type="KEGG" id="tpol:Mal48_10160"/>
<gene>
    <name evidence="1" type="ORF">Mal48_10160</name>
</gene>